<protein>
    <recommendedName>
        <fullName evidence="3">Carboxylic ester hydrolase</fullName>
        <ecNumber evidence="3">3.1.1.-</ecNumber>
    </recommendedName>
</protein>
<gene>
    <name evidence="5" type="ORF">BT96DRAFT_1026386</name>
</gene>
<dbReference type="OrthoDB" id="408631at2759"/>
<dbReference type="Gene3D" id="3.40.50.1820">
    <property type="entry name" value="alpha/beta hydrolase"/>
    <property type="match status" value="1"/>
</dbReference>
<dbReference type="PROSITE" id="PS00122">
    <property type="entry name" value="CARBOXYLESTERASE_B_1"/>
    <property type="match status" value="1"/>
</dbReference>
<name>A0A6A4GKI1_9AGAR</name>
<dbReference type="AlphaFoldDB" id="A0A6A4GKI1"/>
<dbReference type="InterPro" id="IPR002018">
    <property type="entry name" value="CarbesteraseB"/>
</dbReference>
<sequence>MFLLQSLRVVSALPEVYVGKTKIVGANISTLSQDFFGGIPYTEPPVGALRLAPPVLKTTLDSDVFNATNFGKACFQGDLPADQISEDCLSINVFRPSNVSLNAQLPVLFWTHGSGFETSSSAMFNASTIIAQSMARGSPIIFVSINYRLGPLGWPQGAEADTKGILNLGLMDQVAGLEWVQQNIEAFGGDKTKVTIGGASAGAIMSTTLFMHPYTLNLGRAGIFESGTPGSSPVFNATHRQSSWDTFVSGVMSCQNVTTDTIDCLKSANTSEILQGVADSTAAALAFGPTLDGPDGFFPDLPSQMLANGPIIDLPFISGQNKDEGTNFVDASLNYTTTVVSLGLQEEFSPPVLSDDLIDELLLLYPNIPALGCPFGTGNDTFGLSPGYKEAAALATDIEFSAQRRFWTQVAVNASVKVFGYYFIQETSSTAPYLGVTHGNQIPYTFGNLASVNETAPAAIHLSEVMIDYFISFVNSMDPNDGLGVSRPQWPQYTSNDQDLIQLNGTNVTTIPDDFRKEQTVYINSQMPAFQQ</sequence>
<evidence type="ECO:0000313" key="6">
    <source>
        <dbReference type="Proteomes" id="UP000799118"/>
    </source>
</evidence>
<evidence type="ECO:0000259" key="4">
    <source>
        <dbReference type="Pfam" id="PF00135"/>
    </source>
</evidence>
<evidence type="ECO:0000256" key="2">
    <source>
        <dbReference type="ARBA" id="ARBA00022801"/>
    </source>
</evidence>
<dbReference type="EMBL" id="ML769918">
    <property type="protein sequence ID" value="KAE9386048.1"/>
    <property type="molecule type" value="Genomic_DNA"/>
</dbReference>
<dbReference type="InterPro" id="IPR029058">
    <property type="entry name" value="AB_hydrolase_fold"/>
</dbReference>
<keyword evidence="2 3" id="KW-0378">Hydrolase</keyword>
<feature type="domain" description="Carboxylesterase type B" evidence="4">
    <location>
        <begin position="21"/>
        <end position="508"/>
    </location>
</feature>
<dbReference type="GO" id="GO:0016787">
    <property type="term" value="F:hydrolase activity"/>
    <property type="evidence" value="ECO:0007669"/>
    <property type="project" value="UniProtKB-KW"/>
</dbReference>
<dbReference type="Pfam" id="PF00135">
    <property type="entry name" value="COesterase"/>
    <property type="match status" value="1"/>
</dbReference>
<dbReference type="PANTHER" id="PTHR11559">
    <property type="entry name" value="CARBOXYLESTERASE"/>
    <property type="match status" value="1"/>
</dbReference>
<accession>A0A6A4GKI1</accession>
<evidence type="ECO:0000313" key="5">
    <source>
        <dbReference type="EMBL" id="KAE9386048.1"/>
    </source>
</evidence>
<dbReference type="EC" id="3.1.1.-" evidence="3"/>
<proteinExistence type="inferred from homology"/>
<dbReference type="InterPro" id="IPR019826">
    <property type="entry name" value="Carboxylesterase_B_AS"/>
</dbReference>
<organism evidence="5 6">
    <name type="scientific">Gymnopus androsaceus JB14</name>
    <dbReference type="NCBI Taxonomy" id="1447944"/>
    <lineage>
        <taxon>Eukaryota</taxon>
        <taxon>Fungi</taxon>
        <taxon>Dikarya</taxon>
        <taxon>Basidiomycota</taxon>
        <taxon>Agaricomycotina</taxon>
        <taxon>Agaricomycetes</taxon>
        <taxon>Agaricomycetidae</taxon>
        <taxon>Agaricales</taxon>
        <taxon>Marasmiineae</taxon>
        <taxon>Omphalotaceae</taxon>
        <taxon>Gymnopus</taxon>
    </lineage>
</organism>
<reference evidence="5" key="1">
    <citation type="journal article" date="2019" name="Environ. Microbiol.">
        <title>Fungal ecological strategies reflected in gene transcription - a case study of two litter decomposers.</title>
        <authorList>
            <person name="Barbi F."/>
            <person name="Kohler A."/>
            <person name="Barry K."/>
            <person name="Baskaran P."/>
            <person name="Daum C."/>
            <person name="Fauchery L."/>
            <person name="Ihrmark K."/>
            <person name="Kuo A."/>
            <person name="LaButti K."/>
            <person name="Lipzen A."/>
            <person name="Morin E."/>
            <person name="Grigoriev I.V."/>
            <person name="Henrissat B."/>
            <person name="Lindahl B."/>
            <person name="Martin F."/>
        </authorList>
    </citation>
    <scope>NUCLEOTIDE SEQUENCE</scope>
    <source>
        <strain evidence="5">JB14</strain>
    </source>
</reference>
<dbReference type="SUPFAM" id="SSF53474">
    <property type="entry name" value="alpha/beta-Hydrolases"/>
    <property type="match status" value="1"/>
</dbReference>
<evidence type="ECO:0000256" key="3">
    <source>
        <dbReference type="RuleBase" id="RU361235"/>
    </source>
</evidence>
<evidence type="ECO:0000256" key="1">
    <source>
        <dbReference type="ARBA" id="ARBA00005964"/>
    </source>
</evidence>
<dbReference type="InterPro" id="IPR050309">
    <property type="entry name" value="Type-B_Carboxylest/Lipase"/>
</dbReference>
<comment type="similarity">
    <text evidence="1 3">Belongs to the type-B carboxylesterase/lipase family.</text>
</comment>
<keyword evidence="6" id="KW-1185">Reference proteome</keyword>
<dbReference type="Proteomes" id="UP000799118">
    <property type="component" value="Unassembled WGS sequence"/>
</dbReference>